<sequence length="286" mass="31639">PRPQPPGHAPQALSPSPNPLTPPPRSWPCPQSPKPTPKPPGHAPKQPDPAPFTPPQFIPSTPEPWPRPLTPRPRPPQFEWAWQHPAASRRLPAVSPRRRREQPIAFALRLLPRLLRAPPWSRLPLRLRWLRPPPDPAPIPAPPPHMAVEVDPRGLRPRPPRRKATPPAALATPPGNCSLCRLPCEGPDSAPLRCPRPGCPAVTHALCLAPHFLREEPRELLPLRGACPGCQQDVLWGDLIRHYHGYHDDDEEEAGLEDPELGHWTDELLLRWGAGPGRGSAPSCTS</sequence>
<accession>A0A8C3BXG2</accession>
<dbReference type="GO" id="GO:0008821">
    <property type="term" value="F:crossover junction DNA endonuclease activity"/>
    <property type="evidence" value="ECO:0007669"/>
    <property type="project" value="TreeGrafter"/>
</dbReference>
<evidence type="ECO:0000313" key="4">
    <source>
        <dbReference type="Proteomes" id="UP000694556"/>
    </source>
</evidence>
<dbReference type="PRINTS" id="PR01217">
    <property type="entry name" value="PRICHEXTENSN"/>
</dbReference>
<protein>
    <recommendedName>
        <fullName evidence="2">Structure-specific endonuclease subunit SLX1 C-terminal domain-containing protein</fullName>
    </recommendedName>
</protein>
<dbReference type="Proteomes" id="UP000694556">
    <property type="component" value="Unassembled WGS sequence"/>
</dbReference>
<name>A0A8C3BXG2_CAIMO</name>
<dbReference type="GO" id="GO:0000724">
    <property type="term" value="P:double-strand break repair via homologous recombination"/>
    <property type="evidence" value="ECO:0007669"/>
    <property type="project" value="TreeGrafter"/>
</dbReference>
<dbReference type="InterPro" id="IPR048749">
    <property type="entry name" value="SLX1_C"/>
</dbReference>
<evidence type="ECO:0000259" key="2">
    <source>
        <dbReference type="Pfam" id="PF21202"/>
    </source>
</evidence>
<feature type="compositionally biased region" description="Pro residues" evidence="1">
    <location>
        <begin position="16"/>
        <end position="76"/>
    </location>
</feature>
<organism evidence="3 4">
    <name type="scientific">Cairina moschata</name>
    <name type="common">Muscovy duck</name>
    <dbReference type="NCBI Taxonomy" id="8855"/>
    <lineage>
        <taxon>Eukaryota</taxon>
        <taxon>Metazoa</taxon>
        <taxon>Chordata</taxon>
        <taxon>Craniata</taxon>
        <taxon>Vertebrata</taxon>
        <taxon>Euteleostomi</taxon>
        <taxon>Archelosauria</taxon>
        <taxon>Archosauria</taxon>
        <taxon>Dinosauria</taxon>
        <taxon>Saurischia</taxon>
        <taxon>Theropoda</taxon>
        <taxon>Coelurosauria</taxon>
        <taxon>Aves</taxon>
        <taxon>Neognathae</taxon>
        <taxon>Galloanserae</taxon>
        <taxon>Anseriformes</taxon>
        <taxon>Anatidae</taxon>
        <taxon>Anatinae</taxon>
        <taxon>Cairina</taxon>
    </lineage>
</organism>
<reference evidence="3" key="1">
    <citation type="submission" date="2025-08" db="UniProtKB">
        <authorList>
            <consortium name="Ensembl"/>
        </authorList>
    </citation>
    <scope>IDENTIFICATION</scope>
</reference>
<dbReference type="InterPro" id="IPR050381">
    <property type="entry name" value="SLX1_endonuclease"/>
</dbReference>
<dbReference type="PANTHER" id="PTHR20208">
    <property type="entry name" value="STRUCTURE-SPECIFIC ENDONUCLEASE SUBUNIT SLX1"/>
    <property type="match status" value="1"/>
</dbReference>
<reference evidence="3" key="2">
    <citation type="submission" date="2025-09" db="UniProtKB">
        <authorList>
            <consortium name="Ensembl"/>
        </authorList>
    </citation>
    <scope>IDENTIFICATION</scope>
</reference>
<keyword evidence="4" id="KW-1185">Reference proteome</keyword>
<dbReference type="GO" id="GO:0033557">
    <property type="term" value="C:Slx1-Slx4 complex"/>
    <property type="evidence" value="ECO:0007669"/>
    <property type="project" value="TreeGrafter"/>
</dbReference>
<dbReference type="AlphaFoldDB" id="A0A8C3BXG2"/>
<dbReference type="InterPro" id="IPR013083">
    <property type="entry name" value="Znf_RING/FYVE/PHD"/>
</dbReference>
<dbReference type="Ensembl" id="ENSCMMT00000013858.1">
    <property type="protein sequence ID" value="ENSCMMP00000012603.1"/>
    <property type="gene ID" value="ENSCMMG00000007999.1"/>
</dbReference>
<evidence type="ECO:0000313" key="3">
    <source>
        <dbReference type="Ensembl" id="ENSCMMP00000012603.1"/>
    </source>
</evidence>
<dbReference type="Pfam" id="PF21202">
    <property type="entry name" value="SLX1_C"/>
    <property type="match status" value="1"/>
</dbReference>
<evidence type="ECO:0000256" key="1">
    <source>
        <dbReference type="SAM" id="MobiDB-lite"/>
    </source>
</evidence>
<feature type="domain" description="Structure-specific endonuclease subunit SLX1 C-terminal" evidence="2">
    <location>
        <begin position="176"/>
        <end position="240"/>
    </location>
</feature>
<feature type="region of interest" description="Disordered" evidence="1">
    <location>
        <begin position="1"/>
        <end position="83"/>
    </location>
</feature>
<dbReference type="GO" id="GO:0017108">
    <property type="term" value="F:5'-flap endonuclease activity"/>
    <property type="evidence" value="ECO:0007669"/>
    <property type="project" value="TreeGrafter"/>
</dbReference>
<dbReference type="Gene3D" id="3.30.40.10">
    <property type="entry name" value="Zinc/RING finger domain, C3HC4 (zinc finger)"/>
    <property type="match status" value="1"/>
</dbReference>
<dbReference type="PANTHER" id="PTHR20208:SF10">
    <property type="entry name" value="STRUCTURE-SPECIFIC ENDONUCLEASE SUBUNIT SLX1"/>
    <property type="match status" value="1"/>
</dbReference>
<proteinExistence type="predicted"/>